<comment type="caution">
    <text evidence="8">The sequence shown here is derived from an EMBL/GenBank/DDBJ whole genome shotgun (WGS) entry which is preliminary data.</text>
</comment>
<evidence type="ECO:0000259" key="7">
    <source>
        <dbReference type="Pfam" id="PF20684"/>
    </source>
</evidence>
<feature type="transmembrane region" description="Helical" evidence="6">
    <location>
        <begin position="209"/>
        <end position="227"/>
    </location>
</feature>
<dbReference type="AlphaFoldDB" id="A0A423VXY7"/>
<feature type="transmembrane region" description="Helical" evidence="6">
    <location>
        <begin position="130"/>
        <end position="152"/>
    </location>
</feature>
<feature type="transmembrane region" description="Helical" evidence="6">
    <location>
        <begin position="247"/>
        <end position="266"/>
    </location>
</feature>
<feature type="domain" description="Rhodopsin" evidence="7">
    <location>
        <begin position="36"/>
        <end position="274"/>
    </location>
</feature>
<dbReference type="InterPro" id="IPR049326">
    <property type="entry name" value="Rhodopsin_dom_fungi"/>
</dbReference>
<name>A0A423VXY7_CYTCH</name>
<evidence type="ECO:0000256" key="2">
    <source>
        <dbReference type="ARBA" id="ARBA00022692"/>
    </source>
</evidence>
<evidence type="ECO:0000256" key="3">
    <source>
        <dbReference type="ARBA" id="ARBA00022989"/>
    </source>
</evidence>
<evidence type="ECO:0000256" key="1">
    <source>
        <dbReference type="ARBA" id="ARBA00004141"/>
    </source>
</evidence>
<evidence type="ECO:0000256" key="4">
    <source>
        <dbReference type="ARBA" id="ARBA00023136"/>
    </source>
</evidence>
<evidence type="ECO:0000256" key="6">
    <source>
        <dbReference type="SAM" id="Phobius"/>
    </source>
</evidence>
<accession>A0A423VXY7</accession>
<organism evidence="8 9">
    <name type="scientific">Cytospora chrysosperma</name>
    <name type="common">Cytospora canker fungus</name>
    <name type="synonym">Sphaeria chrysosperma</name>
    <dbReference type="NCBI Taxonomy" id="252740"/>
    <lineage>
        <taxon>Eukaryota</taxon>
        <taxon>Fungi</taxon>
        <taxon>Dikarya</taxon>
        <taxon>Ascomycota</taxon>
        <taxon>Pezizomycotina</taxon>
        <taxon>Sordariomycetes</taxon>
        <taxon>Sordariomycetidae</taxon>
        <taxon>Diaporthales</taxon>
        <taxon>Cytosporaceae</taxon>
        <taxon>Cytospora</taxon>
    </lineage>
</organism>
<reference evidence="8 9" key="1">
    <citation type="submission" date="2015-09" db="EMBL/GenBank/DDBJ databases">
        <title>Host preference determinants of Valsa canker pathogens revealed by comparative genomics.</title>
        <authorList>
            <person name="Yin Z."/>
            <person name="Huang L."/>
        </authorList>
    </citation>
    <scope>NUCLEOTIDE SEQUENCE [LARGE SCALE GENOMIC DNA]</scope>
    <source>
        <strain evidence="8 9">YSFL</strain>
    </source>
</reference>
<feature type="transmembrane region" description="Helical" evidence="6">
    <location>
        <begin position="52"/>
        <end position="76"/>
    </location>
</feature>
<evidence type="ECO:0000313" key="8">
    <source>
        <dbReference type="EMBL" id="ROV95889.1"/>
    </source>
</evidence>
<dbReference type="GO" id="GO:0016020">
    <property type="term" value="C:membrane"/>
    <property type="evidence" value="ECO:0007669"/>
    <property type="project" value="UniProtKB-SubCell"/>
</dbReference>
<dbReference type="EMBL" id="LJZO01000022">
    <property type="protein sequence ID" value="ROV95889.1"/>
    <property type="molecule type" value="Genomic_DNA"/>
</dbReference>
<keyword evidence="4 6" id="KW-0472">Membrane</keyword>
<evidence type="ECO:0000313" key="9">
    <source>
        <dbReference type="Proteomes" id="UP000284375"/>
    </source>
</evidence>
<comment type="similarity">
    <text evidence="5">Belongs to the SAT4 family.</text>
</comment>
<feature type="transmembrane region" description="Helical" evidence="6">
    <location>
        <begin position="12"/>
        <end position="40"/>
    </location>
</feature>
<protein>
    <recommendedName>
        <fullName evidence="7">Rhodopsin domain-containing protein</fullName>
    </recommendedName>
</protein>
<evidence type="ECO:0000256" key="5">
    <source>
        <dbReference type="ARBA" id="ARBA00038359"/>
    </source>
</evidence>
<comment type="subcellular location">
    <subcellularLocation>
        <location evidence="1">Membrane</location>
        <topology evidence="1">Multi-pass membrane protein</topology>
    </subcellularLocation>
</comment>
<gene>
    <name evidence="8" type="ORF">VSDG_05239</name>
</gene>
<dbReference type="OrthoDB" id="9976870at2759"/>
<dbReference type="Proteomes" id="UP000284375">
    <property type="component" value="Unassembled WGS sequence"/>
</dbReference>
<dbReference type="PANTHER" id="PTHR33048:SF15">
    <property type="entry name" value="INTEGRAL MEMBRANE PROTEIN"/>
    <property type="match status" value="1"/>
</dbReference>
<keyword evidence="3 6" id="KW-1133">Transmembrane helix</keyword>
<dbReference type="InterPro" id="IPR052337">
    <property type="entry name" value="SAT4-like"/>
</dbReference>
<dbReference type="PANTHER" id="PTHR33048">
    <property type="entry name" value="PTH11-LIKE INTEGRAL MEMBRANE PROTEIN (AFU_ORTHOLOGUE AFUA_5G11245)"/>
    <property type="match status" value="1"/>
</dbReference>
<feature type="transmembrane region" description="Helical" evidence="6">
    <location>
        <begin position="172"/>
        <end position="197"/>
    </location>
</feature>
<feature type="transmembrane region" description="Helical" evidence="6">
    <location>
        <begin position="96"/>
        <end position="118"/>
    </location>
</feature>
<dbReference type="Pfam" id="PF20684">
    <property type="entry name" value="Fung_rhodopsin"/>
    <property type="match status" value="1"/>
</dbReference>
<keyword evidence="2 6" id="KW-0812">Transmembrane</keyword>
<keyword evidence="9" id="KW-1185">Reference proteome</keyword>
<sequence>MVVDEAARSLPLSGLALAIFVVSIVCLVLSAICVGLRVYVRVSEETFGWDDKLILAGLVVYTVDVGLACHGATVGLGFKNAELNSWLAVQGAKYLMLWMLIYVLGLALIKSSVCVTLLRVAAANQAYKIATLSLLALTLTTFVATIVGILLLCKPVSANWTGQGECSGMSTMVALSYFSTASTILTDLSLAVLPGVMVWNTPMKIRQKILIVVLLSFGSVASVTTMVRTPFISHYWTPLVDLNYWTGYIVFLSNIESAVGLIASSVPPMRKLFRGKPAEASSGATPDHKSLVTFGSAPVRADKKFRNPTDQGMSFTSVHAGDWTRLHDRDSDASREDIAGIRAEYTYEVEMTRLSSVAETK</sequence>
<proteinExistence type="inferred from homology"/>